<proteinExistence type="predicted"/>
<reference evidence="1 2" key="1">
    <citation type="submission" date="2019-03" db="EMBL/GenBank/DDBJ databases">
        <title>First draft genome of Liparis tanakae, snailfish: a comprehensive survey of snailfish specific genes.</title>
        <authorList>
            <person name="Kim W."/>
            <person name="Song I."/>
            <person name="Jeong J.-H."/>
            <person name="Kim D."/>
            <person name="Kim S."/>
            <person name="Ryu S."/>
            <person name="Song J.Y."/>
            <person name="Lee S.K."/>
        </authorList>
    </citation>
    <scope>NUCLEOTIDE SEQUENCE [LARGE SCALE GENOMIC DNA]</scope>
    <source>
        <tissue evidence="1">Muscle</tissue>
    </source>
</reference>
<comment type="caution">
    <text evidence="1">The sequence shown here is derived from an EMBL/GenBank/DDBJ whole genome shotgun (WGS) entry which is preliminary data.</text>
</comment>
<gene>
    <name evidence="1" type="ORF">EYF80_010474</name>
</gene>
<protein>
    <submittedName>
        <fullName evidence="1">Uncharacterized protein</fullName>
    </submittedName>
</protein>
<dbReference type="EMBL" id="SRLO01000066">
    <property type="protein sequence ID" value="TNN79230.1"/>
    <property type="molecule type" value="Genomic_DNA"/>
</dbReference>
<evidence type="ECO:0000313" key="2">
    <source>
        <dbReference type="Proteomes" id="UP000314294"/>
    </source>
</evidence>
<dbReference type="Proteomes" id="UP000314294">
    <property type="component" value="Unassembled WGS sequence"/>
</dbReference>
<name>A0A4Z2IMG2_9TELE</name>
<accession>A0A4Z2IMG2</accession>
<organism evidence="1 2">
    <name type="scientific">Liparis tanakae</name>
    <name type="common">Tanaka's snailfish</name>
    <dbReference type="NCBI Taxonomy" id="230148"/>
    <lineage>
        <taxon>Eukaryota</taxon>
        <taxon>Metazoa</taxon>
        <taxon>Chordata</taxon>
        <taxon>Craniata</taxon>
        <taxon>Vertebrata</taxon>
        <taxon>Euteleostomi</taxon>
        <taxon>Actinopterygii</taxon>
        <taxon>Neopterygii</taxon>
        <taxon>Teleostei</taxon>
        <taxon>Neoteleostei</taxon>
        <taxon>Acanthomorphata</taxon>
        <taxon>Eupercaria</taxon>
        <taxon>Perciformes</taxon>
        <taxon>Cottioidei</taxon>
        <taxon>Cottales</taxon>
        <taxon>Liparidae</taxon>
        <taxon>Liparis</taxon>
    </lineage>
</organism>
<evidence type="ECO:0000313" key="1">
    <source>
        <dbReference type="EMBL" id="TNN79230.1"/>
    </source>
</evidence>
<dbReference type="AlphaFoldDB" id="A0A4Z2IMG2"/>
<sequence length="145" mass="15671">MSSFKMPSFTCRKNSRCVASWINSSVTSSGKNLARNLNSSGLSFLTSCAPCGEALGVLVLESKVPNLSQPDGLNNLETSEQKYRVMCLLIRTPAHSELEATGTIGMLLDDENGSKHVYWDITVRAEAHACPGQQWDALFPSCGAD</sequence>
<keyword evidence="2" id="KW-1185">Reference proteome</keyword>